<dbReference type="Gene3D" id="3.20.20.410">
    <property type="entry name" value="Protein of unknown function UPF0759"/>
    <property type="match status" value="1"/>
</dbReference>
<dbReference type="InterPro" id="IPR036520">
    <property type="entry name" value="UPF0759_sf"/>
</dbReference>
<accession>A0A0G0W9G0</accession>
<sequence>MSDINIYHSKTQSDKIFFMAKYYIGTSGWAYKHWKDIFYPNEMPQSHWLEFYSKYFNTVEVNSSFYRQPTQKTINKWVDSVPTNFQFSVKLNRYVTHLKKLSLEKDDLLGLINPFYDFGIKMGPVLIQLPPFYKANSEVLVRFLKSLPSHHKYAFEPRHESWFSPQIVRILRDHNIALVIADSSKFPILETQTADFGYIRFHGLNLYESMYNEDDLEKWAVKIKKWSKKWQEVYIYFNNDAQGHAVKNALDLKQILGVSYGKNSSSS</sequence>
<dbReference type="PANTHER" id="PTHR30348:SF4">
    <property type="entry name" value="DUF72 DOMAIN-CONTAINING PROTEIN"/>
    <property type="match status" value="1"/>
</dbReference>
<reference evidence="1 2" key="1">
    <citation type="journal article" date="2015" name="Nature">
        <title>rRNA introns, odd ribosomes, and small enigmatic genomes across a large radiation of phyla.</title>
        <authorList>
            <person name="Brown C.T."/>
            <person name="Hug L.A."/>
            <person name="Thomas B.C."/>
            <person name="Sharon I."/>
            <person name="Castelle C.J."/>
            <person name="Singh A."/>
            <person name="Wilkins M.J."/>
            <person name="Williams K.H."/>
            <person name="Banfield J.F."/>
        </authorList>
    </citation>
    <scope>NUCLEOTIDE SEQUENCE [LARGE SCALE GENOMIC DNA]</scope>
</reference>
<evidence type="ECO:0000313" key="2">
    <source>
        <dbReference type="Proteomes" id="UP000033869"/>
    </source>
</evidence>
<dbReference type="InterPro" id="IPR002763">
    <property type="entry name" value="DUF72"/>
</dbReference>
<dbReference type="PANTHER" id="PTHR30348">
    <property type="entry name" value="UNCHARACTERIZED PROTEIN YECE"/>
    <property type="match status" value="1"/>
</dbReference>
<evidence type="ECO:0008006" key="3">
    <source>
        <dbReference type="Google" id="ProtNLM"/>
    </source>
</evidence>
<name>A0A0G0W9G0_UNCC2</name>
<comment type="caution">
    <text evidence="1">The sequence shown here is derived from an EMBL/GenBank/DDBJ whole genome shotgun (WGS) entry which is preliminary data.</text>
</comment>
<dbReference type="Proteomes" id="UP000033869">
    <property type="component" value="Unassembled WGS sequence"/>
</dbReference>
<gene>
    <name evidence="1" type="ORF">UU65_C0001G0034</name>
</gene>
<dbReference type="AlphaFoldDB" id="A0A0G0W9G0"/>
<dbReference type="EMBL" id="LCBL01000001">
    <property type="protein sequence ID" value="KKS09629.1"/>
    <property type="molecule type" value="Genomic_DNA"/>
</dbReference>
<evidence type="ECO:0000313" key="1">
    <source>
        <dbReference type="EMBL" id="KKS09629.1"/>
    </source>
</evidence>
<protein>
    <recommendedName>
        <fullName evidence="3">DUF72 domain-containing protein</fullName>
    </recommendedName>
</protein>
<dbReference type="SUPFAM" id="SSF117396">
    <property type="entry name" value="TM1631-like"/>
    <property type="match status" value="1"/>
</dbReference>
<proteinExistence type="predicted"/>
<organism evidence="1 2">
    <name type="scientific">candidate division CPR2 bacterium GW2011_GWC1_41_48</name>
    <dbReference type="NCBI Taxonomy" id="1618344"/>
    <lineage>
        <taxon>Bacteria</taxon>
        <taxon>Bacteria division CPR2</taxon>
    </lineage>
</organism>
<dbReference type="Pfam" id="PF01904">
    <property type="entry name" value="DUF72"/>
    <property type="match status" value="1"/>
</dbReference>